<dbReference type="InterPro" id="IPR055642">
    <property type="entry name" value="DUF7218"/>
</dbReference>
<feature type="compositionally biased region" description="Low complexity" evidence="1">
    <location>
        <begin position="31"/>
        <end position="42"/>
    </location>
</feature>
<dbReference type="InterPro" id="IPR036269">
    <property type="entry name" value="Rho_N_sf"/>
</dbReference>
<feature type="region of interest" description="Disordered" evidence="1">
    <location>
        <begin position="1"/>
        <end position="56"/>
    </location>
</feature>
<dbReference type="Pfam" id="PF23855">
    <property type="entry name" value="DUF7218"/>
    <property type="match status" value="1"/>
</dbReference>
<dbReference type="InterPro" id="IPR036361">
    <property type="entry name" value="SAP_dom_sf"/>
</dbReference>
<feature type="domain" description="Rho termination factor-like N-terminal" evidence="2">
    <location>
        <begin position="56"/>
        <end position="86"/>
    </location>
</feature>
<comment type="caution">
    <text evidence="3">The sequence shown here is derived from an EMBL/GenBank/DDBJ whole genome shotgun (WGS) entry which is preliminary data.</text>
</comment>
<dbReference type="Pfam" id="PF07498">
    <property type="entry name" value="Rho_N"/>
    <property type="match status" value="1"/>
</dbReference>
<evidence type="ECO:0000313" key="4">
    <source>
        <dbReference type="Proteomes" id="UP000037247"/>
    </source>
</evidence>
<feature type="compositionally biased region" description="Basic and acidic residues" evidence="1">
    <location>
        <begin position="1"/>
        <end position="30"/>
    </location>
</feature>
<evidence type="ECO:0000256" key="1">
    <source>
        <dbReference type="SAM" id="MobiDB-lite"/>
    </source>
</evidence>
<dbReference type="InterPro" id="IPR011112">
    <property type="entry name" value="Rho-like_N"/>
</dbReference>
<dbReference type="SUPFAM" id="SSF68912">
    <property type="entry name" value="Rho N-terminal domain-like"/>
    <property type="match status" value="1"/>
</dbReference>
<dbReference type="EMBL" id="LDTZ01000017">
    <property type="protein sequence ID" value="KNA90919.1"/>
    <property type="molecule type" value="Genomic_DNA"/>
</dbReference>
<accession>A0ABR5IB41</accession>
<gene>
    <name evidence="3" type="ORF">ABW18_11295</name>
</gene>
<evidence type="ECO:0000259" key="2">
    <source>
        <dbReference type="Pfam" id="PF07498"/>
    </source>
</evidence>
<reference evidence="3 4" key="1">
    <citation type="submission" date="2015-05" db="EMBL/GenBank/DDBJ databases">
        <title>Draft genome sequence of the bacterium Gordonia jacobaea a new member of the Gordonia genus.</title>
        <authorList>
            <person name="Jimenez-Galisteo G."/>
            <person name="Dominguez A."/>
            <person name="Munoz E."/>
            <person name="Vinas M."/>
        </authorList>
    </citation>
    <scope>NUCLEOTIDE SEQUENCE [LARGE SCALE GENOMIC DNA]</scope>
    <source>
        <strain evidence="4">mv1</strain>
    </source>
</reference>
<dbReference type="Proteomes" id="UP000037247">
    <property type="component" value="Unassembled WGS sequence"/>
</dbReference>
<dbReference type="Gene3D" id="1.10.720.30">
    <property type="entry name" value="SAP domain"/>
    <property type="match status" value="1"/>
</dbReference>
<keyword evidence="4" id="KW-1185">Reference proteome</keyword>
<protein>
    <submittedName>
        <fullName evidence="3">Rho termination factor</fullName>
    </submittedName>
</protein>
<name>A0ABR5IB41_9ACTN</name>
<organism evidence="3 4">
    <name type="scientific">Gordonia jacobaea</name>
    <dbReference type="NCBI Taxonomy" id="122202"/>
    <lineage>
        <taxon>Bacteria</taxon>
        <taxon>Bacillati</taxon>
        <taxon>Actinomycetota</taxon>
        <taxon>Actinomycetes</taxon>
        <taxon>Mycobacteriales</taxon>
        <taxon>Gordoniaceae</taxon>
        <taxon>Gordonia</taxon>
    </lineage>
</organism>
<sequence length="89" mass="10016">MPERDPGPSIKDDELYEKLRDEGNSKEKSARIANAAAAQGRSKIGEKGGESGSYEDWTVDELRSRAKELGLHNYSDLKKDDLIDKLREH</sequence>
<evidence type="ECO:0000313" key="3">
    <source>
        <dbReference type="EMBL" id="KNA90919.1"/>
    </source>
</evidence>
<dbReference type="RefSeq" id="WP_049699098.1">
    <property type="nucleotide sequence ID" value="NZ_CBDRLS010000005.1"/>
</dbReference>
<proteinExistence type="predicted"/>